<dbReference type="VEuPathDB" id="FungiDB:DIURU_003354"/>
<evidence type="ECO:0000256" key="2">
    <source>
        <dbReference type="SAM" id="MobiDB-lite"/>
    </source>
</evidence>
<feature type="region of interest" description="Disordered" evidence="2">
    <location>
        <begin position="146"/>
        <end position="258"/>
    </location>
</feature>
<dbReference type="InterPro" id="IPR001849">
    <property type="entry name" value="PH_domain"/>
</dbReference>
<feature type="region of interest" description="Disordered" evidence="2">
    <location>
        <begin position="737"/>
        <end position="775"/>
    </location>
</feature>
<evidence type="ECO:0000259" key="4">
    <source>
        <dbReference type="PROSITE" id="PS50195"/>
    </source>
</evidence>
<dbReference type="InterPro" id="IPR011993">
    <property type="entry name" value="PH-like_dom_sf"/>
</dbReference>
<dbReference type="Proteomes" id="UP000449547">
    <property type="component" value="Unassembled WGS sequence"/>
</dbReference>
<feature type="compositionally biased region" description="Polar residues" evidence="2">
    <location>
        <begin position="193"/>
        <end position="205"/>
    </location>
</feature>
<keyword evidence="7" id="KW-1185">Reference proteome</keyword>
<feature type="compositionally biased region" description="Polar residues" evidence="2">
    <location>
        <begin position="343"/>
        <end position="353"/>
    </location>
</feature>
<dbReference type="GO" id="GO:0035091">
    <property type="term" value="F:phosphatidylinositol binding"/>
    <property type="evidence" value="ECO:0007669"/>
    <property type="project" value="InterPro"/>
</dbReference>
<dbReference type="InterPro" id="IPR036871">
    <property type="entry name" value="PX_dom_sf"/>
</dbReference>
<dbReference type="PROSITE" id="PS50003">
    <property type="entry name" value="PH_DOMAIN"/>
    <property type="match status" value="1"/>
</dbReference>
<dbReference type="InterPro" id="IPR001683">
    <property type="entry name" value="PX_dom"/>
</dbReference>
<feature type="compositionally biased region" description="Polar residues" evidence="2">
    <location>
        <begin position="313"/>
        <end position="324"/>
    </location>
</feature>
<evidence type="ECO:0008006" key="8">
    <source>
        <dbReference type="Google" id="ProtNLM"/>
    </source>
</evidence>
<feature type="domain" description="PX" evidence="4">
    <location>
        <begin position="408"/>
        <end position="530"/>
    </location>
</feature>
<dbReference type="SMART" id="SM00324">
    <property type="entry name" value="RhoGAP"/>
    <property type="match status" value="1"/>
</dbReference>
<dbReference type="EMBL" id="SWFT01000105">
    <property type="protein sequence ID" value="KAA8900984.1"/>
    <property type="molecule type" value="Genomic_DNA"/>
</dbReference>
<dbReference type="Pfam" id="PF00620">
    <property type="entry name" value="RhoGAP"/>
    <property type="match status" value="1"/>
</dbReference>
<dbReference type="Pfam" id="PF00787">
    <property type="entry name" value="PX"/>
    <property type="match status" value="1"/>
</dbReference>
<feature type="region of interest" description="Disordered" evidence="2">
    <location>
        <begin position="285"/>
        <end position="383"/>
    </location>
</feature>
<feature type="region of interest" description="Disordered" evidence="2">
    <location>
        <begin position="1"/>
        <end position="26"/>
    </location>
</feature>
<feature type="region of interest" description="Disordered" evidence="2">
    <location>
        <begin position="59"/>
        <end position="116"/>
    </location>
</feature>
<dbReference type="OrthoDB" id="185175at2759"/>
<evidence type="ECO:0000259" key="3">
    <source>
        <dbReference type="PROSITE" id="PS50003"/>
    </source>
</evidence>
<proteinExistence type="predicted"/>
<dbReference type="GO" id="GO:0005933">
    <property type="term" value="C:cellular bud"/>
    <property type="evidence" value="ECO:0007669"/>
    <property type="project" value="UniProtKB-ARBA"/>
</dbReference>
<dbReference type="PROSITE" id="PS50195">
    <property type="entry name" value="PX"/>
    <property type="match status" value="1"/>
</dbReference>
<dbReference type="Gene3D" id="1.10.555.10">
    <property type="entry name" value="Rho GTPase activation protein"/>
    <property type="match status" value="1"/>
</dbReference>
<feature type="region of interest" description="Disordered" evidence="2">
    <location>
        <begin position="646"/>
        <end position="708"/>
    </location>
</feature>
<dbReference type="InterPro" id="IPR008936">
    <property type="entry name" value="Rho_GTPase_activation_prot"/>
</dbReference>
<reference evidence="6 7" key="1">
    <citation type="submission" date="2019-07" db="EMBL/GenBank/DDBJ databases">
        <title>Genome assembly of two rare yeast pathogens: Diutina rugosa and Trichomonascus ciferrii.</title>
        <authorList>
            <person name="Mixao V."/>
            <person name="Saus E."/>
            <person name="Hansen A."/>
            <person name="Lass-Flor C."/>
            <person name="Gabaldon T."/>
        </authorList>
    </citation>
    <scope>NUCLEOTIDE SEQUENCE [LARGE SCALE GENOMIC DNA]</scope>
    <source>
        <strain evidence="6 7">CBS 613</strain>
    </source>
</reference>
<dbReference type="RefSeq" id="XP_034011607.1">
    <property type="nucleotide sequence ID" value="XM_034156107.1"/>
</dbReference>
<dbReference type="GeneID" id="54782005"/>
<dbReference type="AlphaFoldDB" id="A0A642USE1"/>
<dbReference type="SUPFAM" id="SSF50729">
    <property type="entry name" value="PH domain-like"/>
    <property type="match status" value="1"/>
</dbReference>
<feature type="compositionally biased region" description="Low complexity" evidence="2">
    <location>
        <begin position="206"/>
        <end position="219"/>
    </location>
</feature>
<name>A0A642USE1_DIURU</name>
<dbReference type="PANTHER" id="PTHR23176:SF129">
    <property type="entry name" value="RHO GTPASE ACTIVATING PROTEIN AT 16F, ISOFORM E-RELATED"/>
    <property type="match status" value="1"/>
</dbReference>
<feature type="compositionally biased region" description="Polar residues" evidence="2">
    <location>
        <begin position="748"/>
        <end position="775"/>
    </location>
</feature>
<comment type="caution">
    <text evidence="6">The sequence shown here is derived from an EMBL/GenBank/DDBJ whole genome shotgun (WGS) entry which is preliminary data.</text>
</comment>
<dbReference type="CDD" id="cd13277">
    <property type="entry name" value="PH_Bem3"/>
    <property type="match status" value="1"/>
</dbReference>
<dbReference type="Pfam" id="PF00169">
    <property type="entry name" value="PH"/>
    <property type="match status" value="1"/>
</dbReference>
<dbReference type="SUPFAM" id="SSF48350">
    <property type="entry name" value="GTPase activation domain, GAP"/>
    <property type="match status" value="1"/>
</dbReference>
<evidence type="ECO:0000313" key="7">
    <source>
        <dbReference type="Proteomes" id="UP000449547"/>
    </source>
</evidence>
<evidence type="ECO:0000313" key="6">
    <source>
        <dbReference type="EMBL" id="KAA8900984.1"/>
    </source>
</evidence>
<dbReference type="PANTHER" id="PTHR23176">
    <property type="entry name" value="RHO/RAC/CDC GTPASE-ACTIVATING PROTEIN"/>
    <property type="match status" value="1"/>
</dbReference>
<dbReference type="InterPro" id="IPR000198">
    <property type="entry name" value="RhoGAP_dom"/>
</dbReference>
<feature type="compositionally biased region" description="Polar residues" evidence="2">
    <location>
        <begin position="361"/>
        <end position="383"/>
    </location>
</feature>
<dbReference type="GO" id="GO:0007165">
    <property type="term" value="P:signal transduction"/>
    <property type="evidence" value="ECO:0007669"/>
    <property type="project" value="InterPro"/>
</dbReference>
<dbReference type="GO" id="GO:0005096">
    <property type="term" value="F:GTPase activator activity"/>
    <property type="evidence" value="ECO:0007669"/>
    <property type="project" value="UniProtKB-KW"/>
</dbReference>
<sequence>MDRQGVRLSSTADVPPSDPRFDRSHLRDDQYIECLLDEIQSLRRAVSQRDEVISQLRESIGQSNNSKAPELIVDDVPIRSAGRRRASRSESQPRESNEHPYRLSATSTASKHAESLVSDDLDLEQVKSNPSVGSSVFSPTIPTESQFEQRGDATHPTLKQSTSTNSVSSYKSRIRLPYTLQNRSGDDWRRSQGEGNRSNVDLSRGSSEPPKSPLLEPQPRQLSTSSIISEEDGDSTPKQQFASLPHSASTAHISPIPSSGIDVIEQAESPQREAVRQRLAEPPSIVGFNRNSLPSVKSPALANFPLDAGAGRRTSQQSTPQAPNTPEAFGRRQNRDSLADELNSVNSPSSFQPNMGPESLRTPTSSSFNTKSQGSFHVLSSPQPEQDAESLLIKPDDFHTIYLNVVSTYSVNRDNHITSPSSKRRDDINFTVAVTDRDSDKEMWRIRKSYTQAMQFDSEIRPIVEVFGLPILPDKNLFLSSQPSKVDQRRQQLQDYFNSLFTFPHIPQMILFKICRFLSLDFVNPLDDHKSGARKEGYLLRRYKGLGSNWRIRWCQVDGPMLEIYDYPGAPLSESIKLTGAQIGRQNSDQVADDKGYRHAFLIMESRANTRMSNLPKHFFCAETDEERDEWVDALLEFNELDDKLQSPKSEVAPVNEDTPPPAYSEDVDTLNSKSSRSRDPRDTSVDSIGTSYVGYSDKESSTSYSTTLGPVEDEPIIQKKKKKSIFPFSRYLTSSGPDEVQVPPASPYQSNSPIVQPSSQINGQSSIPQAPPMQSNSMQQYIEQLNQEDGNAIARIFGGELSDAYKLSKREVFGRFTPAIIARSIEYLIKVGALYEEGIFRLSGSALCIRQLKDQFNSHFDVDFATCEPRPDMHTVASLLKTYLRELPAPILGLQCFNHLNGIVLHNPNISPSQLALQFRDYFNDTNNVDEVHYNTCYVIFRFLQLVISHSQHNRMNLRNVCIVFVPTLNVTLEVLSTFLIDFACIFEGAAPVPDHSREILDVNIPNFPNR</sequence>
<feature type="compositionally biased region" description="Low complexity" evidence="2">
    <location>
        <begin position="161"/>
        <end position="171"/>
    </location>
</feature>
<keyword evidence="1" id="KW-0343">GTPase activation</keyword>
<evidence type="ECO:0000256" key="1">
    <source>
        <dbReference type="ARBA" id="ARBA00022468"/>
    </source>
</evidence>
<feature type="compositionally biased region" description="Basic and acidic residues" evidence="2">
    <location>
        <begin position="329"/>
        <end position="338"/>
    </location>
</feature>
<dbReference type="OMA" id="NNWKARY"/>
<feature type="compositionally biased region" description="Basic and acidic residues" evidence="2">
    <location>
        <begin position="87"/>
        <end position="101"/>
    </location>
</feature>
<organism evidence="6 7">
    <name type="scientific">Diutina rugosa</name>
    <name type="common">Yeast</name>
    <name type="synonym">Candida rugosa</name>
    <dbReference type="NCBI Taxonomy" id="5481"/>
    <lineage>
        <taxon>Eukaryota</taxon>
        <taxon>Fungi</taxon>
        <taxon>Dikarya</taxon>
        <taxon>Ascomycota</taxon>
        <taxon>Saccharomycotina</taxon>
        <taxon>Pichiomycetes</taxon>
        <taxon>Debaryomycetaceae</taxon>
        <taxon>Diutina</taxon>
    </lineage>
</organism>
<dbReference type="Gene3D" id="2.30.29.30">
    <property type="entry name" value="Pleckstrin-homology domain (PH domain)/Phosphotyrosine-binding domain (PTB)"/>
    <property type="match status" value="1"/>
</dbReference>
<dbReference type="SUPFAM" id="SSF64268">
    <property type="entry name" value="PX domain"/>
    <property type="match status" value="1"/>
</dbReference>
<dbReference type="PROSITE" id="PS50238">
    <property type="entry name" value="RHOGAP"/>
    <property type="match status" value="1"/>
</dbReference>
<dbReference type="CDD" id="cd06093">
    <property type="entry name" value="PX_domain"/>
    <property type="match status" value="1"/>
</dbReference>
<feature type="domain" description="PH" evidence="3">
    <location>
        <begin position="532"/>
        <end position="640"/>
    </location>
</feature>
<dbReference type="SMART" id="SM00233">
    <property type="entry name" value="PH"/>
    <property type="match status" value="1"/>
</dbReference>
<dbReference type="GO" id="GO:0005938">
    <property type="term" value="C:cell cortex"/>
    <property type="evidence" value="ECO:0007669"/>
    <property type="project" value="UniProtKB-ARBA"/>
</dbReference>
<feature type="compositionally biased region" description="Polar residues" evidence="2">
    <location>
        <begin position="236"/>
        <end position="252"/>
    </location>
</feature>
<dbReference type="Gene3D" id="3.30.1520.10">
    <property type="entry name" value="Phox-like domain"/>
    <property type="match status" value="1"/>
</dbReference>
<gene>
    <name evidence="6" type="ORF">DIURU_003354</name>
</gene>
<protein>
    <recommendedName>
        <fullName evidence="8">Rho-GAP domain-containing protein</fullName>
    </recommendedName>
</protein>
<dbReference type="InterPro" id="IPR050729">
    <property type="entry name" value="Rho-GAP"/>
</dbReference>
<feature type="domain" description="Rho-GAP" evidence="5">
    <location>
        <begin position="800"/>
        <end position="1002"/>
    </location>
</feature>
<evidence type="ECO:0000259" key="5">
    <source>
        <dbReference type="PROSITE" id="PS50238"/>
    </source>
</evidence>
<accession>A0A642USE1</accession>